<protein>
    <submittedName>
        <fullName evidence="1">Uncharacterized protein</fullName>
    </submittedName>
</protein>
<proteinExistence type="predicted"/>
<evidence type="ECO:0000313" key="1">
    <source>
        <dbReference type="EMBL" id="KAI3710737.1"/>
    </source>
</evidence>
<organism evidence="1 2">
    <name type="scientific">Cichorium intybus</name>
    <name type="common">Chicory</name>
    <dbReference type="NCBI Taxonomy" id="13427"/>
    <lineage>
        <taxon>Eukaryota</taxon>
        <taxon>Viridiplantae</taxon>
        <taxon>Streptophyta</taxon>
        <taxon>Embryophyta</taxon>
        <taxon>Tracheophyta</taxon>
        <taxon>Spermatophyta</taxon>
        <taxon>Magnoliopsida</taxon>
        <taxon>eudicotyledons</taxon>
        <taxon>Gunneridae</taxon>
        <taxon>Pentapetalae</taxon>
        <taxon>asterids</taxon>
        <taxon>campanulids</taxon>
        <taxon>Asterales</taxon>
        <taxon>Asteraceae</taxon>
        <taxon>Cichorioideae</taxon>
        <taxon>Cichorieae</taxon>
        <taxon>Cichoriinae</taxon>
        <taxon>Cichorium</taxon>
    </lineage>
</organism>
<reference evidence="2" key="1">
    <citation type="journal article" date="2022" name="Mol. Ecol. Resour.">
        <title>The genomes of chicory, endive, great burdock and yacon provide insights into Asteraceae palaeo-polyploidization history and plant inulin production.</title>
        <authorList>
            <person name="Fan W."/>
            <person name="Wang S."/>
            <person name="Wang H."/>
            <person name="Wang A."/>
            <person name="Jiang F."/>
            <person name="Liu H."/>
            <person name="Zhao H."/>
            <person name="Xu D."/>
            <person name="Zhang Y."/>
        </authorList>
    </citation>
    <scope>NUCLEOTIDE SEQUENCE [LARGE SCALE GENOMIC DNA]</scope>
    <source>
        <strain evidence="2">cv. Punajuju</strain>
    </source>
</reference>
<accession>A0ACB9AKK1</accession>
<reference evidence="1 2" key="2">
    <citation type="journal article" date="2022" name="Mol. Ecol. Resour.">
        <title>The genomes of chicory, endive, great burdock and yacon provide insights into Asteraceae paleo-polyploidization history and plant inulin production.</title>
        <authorList>
            <person name="Fan W."/>
            <person name="Wang S."/>
            <person name="Wang H."/>
            <person name="Wang A."/>
            <person name="Jiang F."/>
            <person name="Liu H."/>
            <person name="Zhao H."/>
            <person name="Xu D."/>
            <person name="Zhang Y."/>
        </authorList>
    </citation>
    <scope>NUCLEOTIDE SEQUENCE [LARGE SCALE GENOMIC DNA]</scope>
    <source>
        <strain evidence="2">cv. Punajuju</strain>
        <tissue evidence="1">Leaves</tissue>
    </source>
</reference>
<name>A0ACB9AKK1_CICIN</name>
<keyword evidence="2" id="KW-1185">Reference proteome</keyword>
<sequence length="97" mass="10890">MGFLFRSSVAAVCLSRSFLTRKSSNLFCMLLKNLSLIMDLDLHSNNFSGDINSIFKKNVRDPLGHFNSIEAFRFAEGQIDGEKEREQIGEGTKSLSI</sequence>
<dbReference type="EMBL" id="CM042015">
    <property type="protein sequence ID" value="KAI3710737.1"/>
    <property type="molecule type" value="Genomic_DNA"/>
</dbReference>
<gene>
    <name evidence="1" type="ORF">L2E82_40528</name>
</gene>
<dbReference type="Proteomes" id="UP001055811">
    <property type="component" value="Linkage Group LG07"/>
</dbReference>
<comment type="caution">
    <text evidence="1">The sequence shown here is derived from an EMBL/GenBank/DDBJ whole genome shotgun (WGS) entry which is preliminary data.</text>
</comment>
<evidence type="ECO:0000313" key="2">
    <source>
        <dbReference type="Proteomes" id="UP001055811"/>
    </source>
</evidence>